<dbReference type="SUPFAM" id="SSF55620">
    <property type="entry name" value="Tetrahydrobiopterin biosynthesis enzymes-like"/>
    <property type="match status" value="1"/>
</dbReference>
<gene>
    <name evidence="9" type="ORF">IV59_GL001994</name>
</gene>
<feature type="domain" description="Dihydroneopterin aldolase/epimerase" evidence="8">
    <location>
        <begin position="7"/>
        <end position="120"/>
    </location>
</feature>
<evidence type="ECO:0000259" key="8">
    <source>
        <dbReference type="SMART" id="SM00905"/>
    </source>
</evidence>
<name>A0ABR5Q8A3_9LACO</name>
<dbReference type="PANTHER" id="PTHR42844">
    <property type="entry name" value="DIHYDRONEOPTERIN ALDOLASE 1-RELATED"/>
    <property type="match status" value="1"/>
</dbReference>
<protein>
    <recommendedName>
        <fullName evidence="7">7,8-dihydroneopterin aldolase</fullName>
        <ecNumber evidence="7">4.1.2.25</ecNumber>
    </recommendedName>
</protein>
<dbReference type="InterPro" id="IPR043133">
    <property type="entry name" value="GTP-CH-I_C/QueF"/>
</dbReference>
<organism evidence="9 10">
    <name type="scientific">Paucilactobacillus hokkaidonensis</name>
    <dbReference type="NCBI Taxonomy" id="1193095"/>
    <lineage>
        <taxon>Bacteria</taxon>
        <taxon>Bacillati</taxon>
        <taxon>Bacillota</taxon>
        <taxon>Bacilli</taxon>
        <taxon>Lactobacillales</taxon>
        <taxon>Lactobacillaceae</taxon>
        <taxon>Paucilactobacillus</taxon>
    </lineage>
</organism>
<keyword evidence="5 7" id="KW-0456">Lyase</keyword>
<dbReference type="InterPro" id="IPR006156">
    <property type="entry name" value="Dihydroneopterin_aldolase"/>
</dbReference>
<dbReference type="CDD" id="cd00534">
    <property type="entry name" value="DHNA_DHNTPE"/>
    <property type="match status" value="1"/>
</dbReference>
<sequence length="126" mass="14371">MVKLGKIRINNMSFHTYNGVFAEEKKLGQKLQLDAELSYPIEQLVQHDDLKETVSYADVYQTIEDFVLSNNYNLIESVANHLLQKLLATYPTIEAITLRVRKYSVPIAGIFDNVEIEVSGAQKHDD</sequence>
<proteinExistence type="inferred from homology"/>
<dbReference type="Proteomes" id="UP000051884">
    <property type="component" value="Unassembled WGS sequence"/>
</dbReference>
<evidence type="ECO:0000256" key="7">
    <source>
        <dbReference type="RuleBase" id="RU362079"/>
    </source>
</evidence>
<dbReference type="EMBL" id="JQCH01000006">
    <property type="protein sequence ID" value="KRO10373.1"/>
    <property type="molecule type" value="Genomic_DNA"/>
</dbReference>
<comment type="catalytic activity">
    <reaction evidence="1 7">
        <text>7,8-dihydroneopterin = 6-hydroxymethyl-7,8-dihydropterin + glycolaldehyde</text>
        <dbReference type="Rhea" id="RHEA:10540"/>
        <dbReference type="ChEBI" id="CHEBI:17001"/>
        <dbReference type="ChEBI" id="CHEBI:17071"/>
        <dbReference type="ChEBI" id="CHEBI:44841"/>
        <dbReference type="EC" id="4.1.2.25"/>
    </reaction>
</comment>
<evidence type="ECO:0000256" key="5">
    <source>
        <dbReference type="ARBA" id="ARBA00023239"/>
    </source>
</evidence>
<comment type="caution">
    <text evidence="9">The sequence shown here is derived from an EMBL/GenBank/DDBJ whole genome shotgun (WGS) entry which is preliminary data.</text>
</comment>
<evidence type="ECO:0000256" key="2">
    <source>
        <dbReference type="ARBA" id="ARBA00005013"/>
    </source>
</evidence>
<dbReference type="NCBIfam" id="TIGR00525">
    <property type="entry name" value="folB"/>
    <property type="match status" value="1"/>
</dbReference>
<accession>A0ABR5Q8A3</accession>
<dbReference type="Gene3D" id="3.30.1130.10">
    <property type="match status" value="1"/>
</dbReference>
<dbReference type="NCBIfam" id="TIGR00526">
    <property type="entry name" value="folB_dom"/>
    <property type="match status" value="1"/>
</dbReference>
<dbReference type="SMART" id="SM00905">
    <property type="entry name" value="FolB"/>
    <property type="match status" value="1"/>
</dbReference>
<evidence type="ECO:0000256" key="1">
    <source>
        <dbReference type="ARBA" id="ARBA00001353"/>
    </source>
</evidence>
<evidence type="ECO:0000256" key="6">
    <source>
        <dbReference type="ARBA" id="ARBA00037702"/>
    </source>
</evidence>
<reference evidence="9 10" key="1">
    <citation type="journal article" date="2015" name="Genome Announc.">
        <title>Expanding the biotechnology potential of lactobacilli through comparative genomics of 213 strains and associated genera.</title>
        <authorList>
            <person name="Sun Z."/>
            <person name="Harris H.M."/>
            <person name="McCann A."/>
            <person name="Guo C."/>
            <person name="Argimon S."/>
            <person name="Zhang W."/>
            <person name="Yang X."/>
            <person name="Jeffery I.B."/>
            <person name="Cooney J.C."/>
            <person name="Kagawa T.F."/>
            <person name="Liu W."/>
            <person name="Song Y."/>
            <person name="Salvetti E."/>
            <person name="Wrobel A."/>
            <person name="Rasinkangas P."/>
            <person name="Parkhill J."/>
            <person name="Rea M.C."/>
            <person name="O'Sullivan O."/>
            <person name="Ritari J."/>
            <person name="Douillard F.P."/>
            <person name="Paul Ross R."/>
            <person name="Yang R."/>
            <person name="Briner A.E."/>
            <person name="Felis G.E."/>
            <person name="de Vos W.M."/>
            <person name="Barrangou R."/>
            <person name="Klaenhammer T.R."/>
            <person name="Caufield P.W."/>
            <person name="Cui Y."/>
            <person name="Zhang H."/>
            <person name="O'Toole P.W."/>
        </authorList>
    </citation>
    <scope>NUCLEOTIDE SEQUENCE [LARGE SCALE GENOMIC DNA]</scope>
    <source>
        <strain evidence="9 10">DSM 26202</strain>
    </source>
</reference>
<keyword evidence="10" id="KW-1185">Reference proteome</keyword>
<comment type="function">
    <text evidence="6 7">Catalyzes the conversion of 7,8-dihydroneopterin to 6-hydroxymethyl-7,8-dihydropterin.</text>
</comment>
<evidence type="ECO:0000256" key="3">
    <source>
        <dbReference type="ARBA" id="ARBA00005708"/>
    </source>
</evidence>
<keyword evidence="4 7" id="KW-0289">Folate biosynthesis</keyword>
<dbReference type="InterPro" id="IPR006157">
    <property type="entry name" value="FolB_dom"/>
</dbReference>
<dbReference type="PANTHER" id="PTHR42844:SF1">
    <property type="entry name" value="DIHYDRONEOPTERIN ALDOLASE 1-RELATED"/>
    <property type="match status" value="1"/>
</dbReference>
<comment type="similarity">
    <text evidence="3 7">Belongs to the DHNA family.</text>
</comment>
<evidence type="ECO:0000313" key="9">
    <source>
        <dbReference type="EMBL" id="KRO10373.1"/>
    </source>
</evidence>
<evidence type="ECO:0000256" key="4">
    <source>
        <dbReference type="ARBA" id="ARBA00022909"/>
    </source>
</evidence>
<dbReference type="Pfam" id="PF02152">
    <property type="entry name" value="FolB"/>
    <property type="match status" value="1"/>
</dbReference>
<dbReference type="EC" id="4.1.2.25" evidence="7"/>
<comment type="pathway">
    <text evidence="2 7">Cofactor biosynthesis; tetrahydrofolate biosynthesis; 2-amino-4-hydroxy-6-hydroxymethyl-7,8-dihydropteridine diphosphate from 7,8-dihydroneopterin triphosphate: step 3/4.</text>
</comment>
<evidence type="ECO:0000313" key="10">
    <source>
        <dbReference type="Proteomes" id="UP000051884"/>
    </source>
</evidence>